<dbReference type="EMBL" id="JASPKZ010001615">
    <property type="protein sequence ID" value="KAJ9597364.1"/>
    <property type="molecule type" value="Genomic_DNA"/>
</dbReference>
<dbReference type="AlphaFoldDB" id="A0AAD8AE86"/>
<sequence length="65" mass="7832">SCRPHPLGATTLIYYSITIEKIILARFVHKLAIYKCFDIQRRKINNQKYHYENCHFSERCLFGRL</sequence>
<feature type="non-terminal residue" evidence="1">
    <location>
        <position position="1"/>
    </location>
</feature>
<protein>
    <submittedName>
        <fullName evidence="1">Uncharacterized protein</fullName>
    </submittedName>
</protein>
<gene>
    <name evidence="1" type="ORF">L9F63_011753</name>
</gene>
<proteinExistence type="predicted"/>
<dbReference type="Proteomes" id="UP001233999">
    <property type="component" value="Unassembled WGS sequence"/>
</dbReference>
<evidence type="ECO:0000313" key="2">
    <source>
        <dbReference type="Proteomes" id="UP001233999"/>
    </source>
</evidence>
<feature type="non-terminal residue" evidence="1">
    <location>
        <position position="65"/>
    </location>
</feature>
<name>A0AAD8AE86_DIPPU</name>
<organism evidence="1 2">
    <name type="scientific">Diploptera punctata</name>
    <name type="common">Pacific beetle cockroach</name>
    <dbReference type="NCBI Taxonomy" id="6984"/>
    <lineage>
        <taxon>Eukaryota</taxon>
        <taxon>Metazoa</taxon>
        <taxon>Ecdysozoa</taxon>
        <taxon>Arthropoda</taxon>
        <taxon>Hexapoda</taxon>
        <taxon>Insecta</taxon>
        <taxon>Pterygota</taxon>
        <taxon>Neoptera</taxon>
        <taxon>Polyneoptera</taxon>
        <taxon>Dictyoptera</taxon>
        <taxon>Blattodea</taxon>
        <taxon>Blaberoidea</taxon>
        <taxon>Blaberidae</taxon>
        <taxon>Diplopterinae</taxon>
        <taxon>Diploptera</taxon>
    </lineage>
</organism>
<evidence type="ECO:0000313" key="1">
    <source>
        <dbReference type="EMBL" id="KAJ9597364.1"/>
    </source>
</evidence>
<accession>A0AAD8AE86</accession>
<comment type="caution">
    <text evidence="1">The sequence shown here is derived from an EMBL/GenBank/DDBJ whole genome shotgun (WGS) entry which is preliminary data.</text>
</comment>
<keyword evidence="2" id="KW-1185">Reference proteome</keyword>
<reference evidence="1" key="1">
    <citation type="journal article" date="2023" name="IScience">
        <title>Live-bearing cockroach genome reveals convergent evolutionary mechanisms linked to viviparity in insects and beyond.</title>
        <authorList>
            <person name="Fouks B."/>
            <person name="Harrison M.C."/>
            <person name="Mikhailova A.A."/>
            <person name="Marchal E."/>
            <person name="English S."/>
            <person name="Carruthers M."/>
            <person name="Jennings E.C."/>
            <person name="Chiamaka E.L."/>
            <person name="Frigard R.A."/>
            <person name="Pippel M."/>
            <person name="Attardo G.M."/>
            <person name="Benoit J.B."/>
            <person name="Bornberg-Bauer E."/>
            <person name="Tobe S.S."/>
        </authorList>
    </citation>
    <scope>NUCLEOTIDE SEQUENCE</scope>
    <source>
        <strain evidence="1">Stay&amp;Tobe</strain>
    </source>
</reference>
<reference evidence="1" key="2">
    <citation type="submission" date="2023-05" db="EMBL/GenBank/DDBJ databases">
        <authorList>
            <person name="Fouks B."/>
        </authorList>
    </citation>
    <scope>NUCLEOTIDE SEQUENCE</scope>
    <source>
        <strain evidence="1">Stay&amp;Tobe</strain>
        <tissue evidence="1">Testes</tissue>
    </source>
</reference>